<evidence type="ECO:0000256" key="2">
    <source>
        <dbReference type="ARBA" id="ARBA00023295"/>
    </source>
</evidence>
<dbReference type="GO" id="GO:0031216">
    <property type="term" value="F:neopullulanase activity"/>
    <property type="evidence" value="ECO:0007669"/>
    <property type="project" value="UniProtKB-EC"/>
</dbReference>
<evidence type="ECO:0000313" key="4">
    <source>
        <dbReference type="EMBL" id="QDT00805.1"/>
    </source>
</evidence>
<evidence type="ECO:0000256" key="1">
    <source>
        <dbReference type="ARBA" id="ARBA00022801"/>
    </source>
</evidence>
<dbReference type="AlphaFoldDB" id="A0A517N0Z7"/>
<reference evidence="4 5" key="1">
    <citation type="submission" date="2019-02" db="EMBL/GenBank/DDBJ databases">
        <title>Deep-cultivation of Planctomycetes and their phenomic and genomic characterization uncovers novel biology.</title>
        <authorList>
            <person name="Wiegand S."/>
            <person name="Jogler M."/>
            <person name="Boedeker C."/>
            <person name="Pinto D."/>
            <person name="Vollmers J."/>
            <person name="Rivas-Marin E."/>
            <person name="Kohn T."/>
            <person name="Peeters S.H."/>
            <person name="Heuer A."/>
            <person name="Rast P."/>
            <person name="Oberbeckmann S."/>
            <person name="Bunk B."/>
            <person name="Jeske O."/>
            <person name="Meyerdierks A."/>
            <person name="Storesund J.E."/>
            <person name="Kallscheuer N."/>
            <person name="Luecker S."/>
            <person name="Lage O.M."/>
            <person name="Pohl T."/>
            <person name="Merkel B.J."/>
            <person name="Hornburger P."/>
            <person name="Mueller R.-W."/>
            <person name="Bruemmer F."/>
            <person name="Labrenz M."/>
            <person name="Spormann A.M."/>
            <person name="Op den Camp H."/>
            <person name="Overmann J."/>
            <person name="Amann R."/>
            <person name="Jetten M.S.M."/>
            <person name="Mascher T."/>
            <person name="Medema M.H."/>
            <person name="Devos D.P."/>
            <person name="Kaster A.-K."/>
            <person name="Ovreas L."/>
            <person name="Rohde M."/>
            <person name="Galperin M.Y."/>
            <person name="Jogler C."/>
        </authorList>
    </citation>
    <scope>NUCLEOTIDE SEQUENCE [LARGE SCALE GENOMIC DNA]</scope>
    <source>
        <strain evidence="4 5">HG15A2</strain>
    </source>
</reference>
<dbReference type="SUPFAM" id="SSF51445">
    <property type="entry name" value="(Trans)glycosidases"/>
    <property type="match status" value="1"/>
</dbReference>
<dbReference type="Pfam" id="PF00128">
    <property type="entry name" value="Alpha-amylase"/>
    <property type="match status" value="2"/>
</dbReference>
<dbReference type="Proteomes" id="UP000319852">
    <property type="component" value="Chromosome"/>
</dbReference>
<dbReference type="InterPro" id="IPR013780">
    <property type="entry name" value="Glyco_hydro_b"/>
</dbReference>
<keyword evidence="5" id="KW-1185">Reference proteome</keyword>
<dbReference type="PANTHER" id="PTHR10357">
    <property type="entry name" value="ALPHA-AMYLASE FAMILY MEMBER"/>
    <property type="match status" value="1"/>
</dbReference>
<dbReference type="CDD" id="cd11338">
    <property type="entry name" value="AmyAc_CMD"/>
    <property type="match status" value="1"/>
</dbReference>
<dbReference type="InterPro" id="IPR017853">
    <property type="entry name" value="GH"/>
</dbReference>
<evidence type="ECO:0000259" key="3">
    <source>
        <dbReference type="SMART" id="SM00642"/>
    </source>
</evidence>
<gene>
    <name evidence="4" type="primary">tvaII</name>
    <name evidence="4" type="ORF">HG15A2_41470</name>
</gene>
<protein>
    <submittedName>
        <fullName evidence="4">Neopullulanase 2</fullName>
        <ecNumber evidence="4">3.2.1.135</ecNumber>
    </submittedName>
</protein>
<proteinExistence type="predicted"/>
<evidence type="ECO:0000313" key="5">
    <source>
        <dbReference type="Proteomes" id="UP000319852"/>
    </source>
</evidence>
<dbReference type="Gene3D" id="2.60.40.1180">
    <property type="entry name" value="Golgi alpha-mannosidase II"/>
    <property type="match status" value="1"/>
</dbReference>
<dbReference type="GO" id="GO:0005975">
    <property type="term" value="P:carbohydrate metabolic process"/>
    <property type="evidence" value="ECO:0007669"/>
    <property type="project" value="InterPro"/>
</dbReference>
<dbReference type="SUPFAM" id="SSF51011">
    <property type="entry name" value="Glycosyl hydrolase domain"/>
    <property type="match status" value="1"/>
</dbReference>
<sequence>MVVAGNIDFAQGRLTRIPSALTLAASLVLVLPVGCSPNQGPRTEQASAELESVKTSEVAAANRDEAAIPSPAWPEVKGNATVPEWAVDAVFYQVFPERFRNGDSSNDPTRESLEFPDTVAENWAITPWTGDWYARADWEQADGDNFYEHGVFNRRYGGDLQGILDGLDYLQSLGVNTLYLNPVFYARSLHKYDGASMHHIDPYFGPDPAGDFALMAKETSAPETWQWTAADKLFLKLIADLHQREMRIIIDGVFNHTGRDFFAFADLMKNQKKSPYKEWYIVSTFDDPETPGDEFKYKGWWGVHTLPEFTDIHQGADLHPGPKQYVMDITSRWMDPNGDGDPSDGIDGWRLDVANEVPIAFWKDWNAHVRQLNGAAYTVAEHWEDAAQFLAEGGFSATMNYHAFAFPVKGFLIDGQLSAHDFARELTLRRQDFPPATSFVLQNLIDSHDTNRLASMIVNRPDYEKAQPYLQPHKFDYDVSERVSPRYWKECNVQAPNAEERKIQRLVVLMQMTYVGAPMIYYGDEAGMWGADDPCDRMPMVWQDMTFEDQSHDPLNRQRTPDPVSFAQGLFDFYQQAISLRSELPVLRRGSIAKVLTDDDAQVYVFQRKLGDRQVIIAINRGAEAFTVTLPEVSESKWEVKLTTGFEGDESPQKEFTLPAHEGVVLYR</sequence>
<keyword evidence="1 4" id="KW-0378">Hydrolase</keyword>
<organism evidence="4 5">
    <name type="scientific">Adhaeretor mobilis</name>
    <dbReference type="NCBI Taxonomy" id="1930276"/>
    <lineage>
        <taxon>Bacteria</taxon>
        <taxon>Pseudomonadati</taxon>
        <taxon>Planctomycetota</taxon>
        <taxon>Planctomycetia</taxon>
        <taxon>Pirellulales</taxon>
        <taxon>Lacipirellulaceae</taxon>
        <taxon>Adhaeretor</taxon>
    </lineage>
</organism>
<keyword evidence="2 4" id="KW-0326">Glycosidase</keyword>
<dbReference type="InterPro" id="IPR006047">
    <property type="entry name" value="GH13_cat_dom"/>
</dbReference>
<dbReference type="PANTHER" id="PTHR10357:SF210">
    <property type="entry name" value="MALTODEXTRIN GLUCOSIDASE"/>
    <property type="match status" value="1"/>
</dbReference>
<accession>A0A517N0Z7</accession>
<dbReference type="Gene3D" id="3.20.20.80">
    <property type="entry name" value="Glycosidases"/>
    <property type="match status" value="1"/>
</dbReference>
<name>A0A517N0Z7_9BACT</name>
<feature type="domain" description="Glycosyl hydrolase family 13 catalytic" evidence="3">
    <location>
        <begin position="93"/>
        <end position="581"/>
    </location>
</feature>
<dbReference type="SMART" id="SM00642">
    <property type="entry name" value="Aamy"/>
    <property type="match status" value="1"/>
</dbReference>
<dbReference type="EC" id="3.2.1.135" evidence="4"/>
<dbReference type="EMBL" id="CP036263">
    <property type="protein sequence ID" value="QDT00805.1"/>
    <property type="molecule type" value="Genomic_DNA"/>
</dbReference>
<dbReference type="KEGG" id="amob:HG15A2_41470"/>